<evidence type="ECO:0000313" key="2">
    <source>
        <dbReference type="EMBL" id="RKF56384.1"/>
    </source>
</evidence>
<reference evidence="2 3" key="1">
    <citation type="journal article" date="2018" name="BMC Genomics">
        <title>Comparative genome analyses reveal sequence features reflecting distinct modes of host-adaptation between dicot and monocot powdery mildew.</title>
        <authorList>
            <person name="Wu Y."/>
            <person name="Ma X."/>
            <person name="Pan Z."/>
            <person name="Kale S.D."/>
            <person name="Song Y."/>
            <person name="King H."/>
            <person name="Zhang Q."/>
            <person name="Presley C."/>
            <person name="Deng X."/>
            <person name="Wei C.I."/>
            <person name="Xiao S."/>
        </authorList>
    </citation>
    <scope>NUCLEOTIDE SEQUENCE [LARGE SCALE GENOMIC DNA]</scope>
    <source>
        <strain evidence="2">UMSG3</strain>
    </source>
</reference>
<protein>
    <submittedName>
        <fullName evidence="2">Uncharacterized protein</fullName>
    </submittedName>
</protein>
<evidence type="ECO:0000256" key="1">
    <source>
        <dbReference type="SAM" id="MobiDB-lite"/>
    </source>
</evidence>
<gene>
    <name evidence="2" type="ORF">GcM3_195015</name>
</gene>
<dbReference type="Proteomes" id="UP000283383">
    <property type="component" value="Unassembled WGS sequence"/>
</dbReference>
<accession>A0A420HFZ0</accession>
<dbReference type="STRING" id="62708.A0A420HFZ0"/>
<organism evidence="2 3">
    <name type="scientific">Golovinomyces cichoracearum</name>
    <dbReference type="NCBI Taxonomy" id="62708"/>
    <lineage>
        <taxon>Eukaryota</taxon>
        <taxon>Fungi</taxon>
        <taxon>Dikarya</taxon>
        <taxon>Ascomycota</taxon>
        <taxon>Pezizomycotina</taxon>
        <taxon>Leotiomycetes</taxon>
        <taxon>Erysiphales</taxon>
        <taxon>Erysiphaceae</taxon>
        <taxon>Golovinomyces</taxon>
    </lineage>
</organism>
<proteinExistence type="predicted"/>
<feature type="non-terminal residue" evidence="2">
    <location>
        <position position="1"/>
    </location>
</feature>
<feature type="compositionally biased region" description="Polar residues" evidence="1">
    <location>
        <begin position="169"/>
        <end position="187"/>
    </location>
</feature>
<keyword evidence="3" id="KW-1185">Reference proteome</keyword>
<feature type="compositionally biased region" description="Pro residues" evidence="1">
    <location>
        <begin position="203"/>
        <end position="212"/>
    </location>
</feature>
<dbReference type="EMBL" id="MCBQ01019579">
    <property type="protein sequence ID" value="RKF56384.1"/>
    <property type="molecule type" value="Genomic_DNA"/>
</dbReference>
<sequence length="212" mass="22567">TLGTKNRILKPVNNTGRAHASSAIKTRSTLKISATIDHIVNSPNAHVVTPSPNPVEHLNPSETDAHMEMTSLNEDNLSIEQISNTGKQTETVVQDFPPLPSAHSSAPVGHNADTQKSTLIAKARGLMNLVGLCLEEMEISCLSAGVDFLALISEGVSRAIRGEKIYEKQPSNSFEQFSSQNKGSTWATRAASGKGHTSDNIPRGPPSTPSPP</sequence>
<evidence type="ECO:0000313" key="3">
    <source>
        <dbReference type="Proteomes" id="UP000283383"/>
    </source>
</evidence>
<name>A0A420HFZ0_9PEZI</name>
<dbReference type="AlphaFoldDB" id="A0A420HFZ0"/>
<comment type="caution">
    <text evidence="2">The sequence shown here is derived from an EMBL/GenBank/DDBJ whole genome shotgun (WGS) entry which is preliminary data.</text>
</comment>
<feature type="region of interest" description="Disordered" evidence="1">
    <location>
        <begin position="169"/>
        <end position="212"/>
    </location>
</feature>